<accession>A0A4Z1FFU8</accession>
<gene>
    <name evidence="2" type="ORF">BPAE_0206g00160</name>
</gene>
<protein>
    <submittedName>
        <fullName evidence="2">Uncharacterized protein</fullName>
    </submittedName>
</protein>
<feature type="compositionally biased region" description="Polar residues" evidence="1">
    <location>
        <begin position="294"/>
        <end position="313"/>
    </location>
</feature>
<comment type="caution">
    <text evidence="2">The sequence shown here is derived from an EMBL/GenBank/DDBJ whole genome shotgun (WGS) entry which is preliminary data.</text>
</comment>
<feature type="region of interest" description="Disordered" evidence="1">
    <location>
        <begin position="289"/>
        <end position="313"/>
    </location>
</feature>
<reference evidence="2 3" key="1">
    <citation type="submission" date="2017-12" db="EMBL/GenBank/DDBJ databases">
        <title>Comparative genomics of Botrytis spp.</title>
        <authorList>
            <person name="Valero-Jimenez C.A."/>
            <person name="Tapia P."/>
            <person name="Veloso J."/>
            <person name="Silva-Moreno E."/>
            <person name="Staats M."/>
            <person name="Valdes J.H."/>
            <person name="Van Kan J.A.L."/>
        </authorList>
    </citation>
    <scope>NUCLEOTIDE SEQUENCE [LARGE SCALE GENOMIC DNA]</scope>
    <source>
        <strain evidence="2 3">Bp0003</strain>
    </source>
</reference>
<proteinExistence type="predicted"/>
<name>A0A4Z1FFU8_9HELO</name>
<sequence>MKRYILDMYHGGAYESTKDMGAGWLIVQGITEAIKSCWRWGWVKNECVKSIHDRFRDNVAQGEDLPFKYDKALGALELLVVNDVNHRGGLLGRTTPQRPGFSHIYTTTKKSQEHGPDILEVNRKSGLLSDSKYTFKNELLDYCLANLQIKPKIQQKPNTWPKEVTIDHALLFSILENRLAKSNVKEKSRLDELGRALFKNFHEVKAPTGRKDMAWLNHSQNIRKALEAFWQGIRKDSVMVWKQNGFTEDEVAEELEYISATTTQEYLSATQAEEQQLLAQIQRNQKNRINQKNHSTAKTPTQTTWGTEDTTPTLPIQTKIKDKIRPSTQPSPTNSQDLSNLLANTTISPFPPLNILVTKCAYEMLSHMYPCTAEDASTKSIEWDLFVHSMSDM</sequence>
<organism evidence="2 3">
    <name type="scientific">Botrytis paeoniae</name>
    <dbReference type="NCBI Taxonomy" id="278948"/>
    <lineage>
        <taxon>Eukaryota</taxon>
        <taxon>Fungi</taxon>
        <taxon>Dikarya</taxon>
        <taxon>Ascomycota</taxon>
        <taxon>Pezizomycotina</taxon>
        <taxon>Leotiomycetes</taxon>
        <taxon>Helotiales</taxon>
        <taxon>Sclerotiniaceae</taxon>
        <taxon>Botrytis</taxon>
    </lineage>
</organism>
<evidence type="ECO:0000313" key="3">
    <source>
        <dbReference type="Proteomes" id="UP000297910"/>
    </source>
</evidence>
<keyword evidence="3" id="KW-1185">Reference proteome</keyword>
<dbReference type="EMBL" id="PQXI01000205">
    <property type="protein sequence ID" value="TGO21682.1"/>
    <property type="molecule type" value="Genomic_DNA"/>
</dbReference>
<evidence type="ECO:0000313" key="2">
    <source>
        <dbReference type="EMBL" id="TGO21682.1"/>
    </source>
</evidence>
<dbReference type="Proteomes" id="UP000297910">
    <property type="component" value="Unassembled WGS sequence"/>
</dbReference>
<evidence type="ECO:0000256" key="1">
    <source>
        <dbReference type="SAM" id="MobiDB-lite"/>
    </source>
</evidence>
<dbReference type="AlphaFoldDB" id="A0A4Z1FFU8"/>